<sequence>MNKTVKKLDNNLVKALTIACESFKDVVPGFQWLTHSADYANFPGSLVITCVFNTNLEIQQVLARSEDALMRKTIQQQLLKVGVLLKDVRRNVFLDSEEACLAQHNGDWQARIL</sequence>
<dbReference type="EMBL" id="JAKGAS010000009">
    <property type="protein sequence ID" value="MCF2949641.1"/>
    <property type="molecule type" value="Genomic_DNA"/>
</dbReference>
<name>A0ABS9D9T0_9ALTE</name>
<keyword evidence="2" id="KW-1185">Reference proteome</keyword>
<gene>
    <name evidence="1" type="ORF">L0668_16080</name>
</gene>
<evidence type="ECO:0000313" key="2">
    <source>
        <dbReference type="Proteomes" id="UP001521137"/>
    </source>
</evidence>
<evidence type="ECO:0000313" key="1">
    <source>
        <dbReference type="EMBL" id="MCF2949641.1"/>
    </source>
</evidence>
<proteinExistence type="predicted"/>
<comment type="caution">
    <text evidence="1">The sequence shown here is derived from an EMBL/GenBank/DDBJ whole genome shotgun (WGS) entry which is preliminary data.</text>
</comment>
<dbReference type="Proteomes" id="UP001521137">
    <property type="component" value="Unassembled WGS sequence"/>
</dbReference>
<protein>
    <submittedName>
        <fullName evidence="1">Fis family transcriptional regulator</fullName>
    </submittedName>
</protein>
<dbReference type="RefSeq" id="WP_235313744.1">
    <property type="nucleotide sequence ID" value="NZ_JAKGAS010000009.1"/>
</dbReference>
<organism evidence="1 2">
    <name type="scientific">Paraglaciecola algarum</name>
    <dbReference type="NCBI Taxonomy" id="3050085"/>
    <lineage>
        <taxon>Bacteria</taxon>
        <taxon>Pseudomonadati</taxon>
        <taxon>Pseudomonadota</taxon>
        <taxon>Gammaproteobacteria</taxon>
        <taxon>Alteromonadales</taxon>
        <taxon>Alteromonadaceae</taxon>
        <taxon>Paraglaciecola</taxon>
    </lineage>
</organism>
<accession>A0ABS9D9T0</accession>
<reference evidence="1 2" key="1">
    <citation type="submission" date="2022-01" db="EMBL/GenBank/DDBJ databases">
        <title>Paraglaciecola sp. G1-23.</title>
        <authorList>
            <person name="Jin M.S."/>
            <person name="Han D.M."/>
            <person name="Kim H.M."/>
            <person name="Jeon C.O."/>
        </authorList>
    </citation>
    <scope>NUCLEOTIDE SEQUENCE [LARGE SCALE GENOMIC DNA]</scope>
    <source>
        <strain evidence="1 2">G1-23</strain>
    </source>
</reference>